<comment type="caution">
    <text evidence="1">The sequence shown here is derived from an EMBL/GenBank/DDBJ whole genome shotgun (WGS) entry which is preliminary data.</text>
</comment>
<proteinExistence type="predicted"/>
<evidence type="ECO:0000313" key="1">
    <source>
        <dbReference type="EMBL" id="PZW32672.1"/>
    </source>
</evidence>
<dbReference type="Proteomes" id="UP000248806">
    <property type="component" value="Unassembled WGS sequence"/>
</dbReference>
<dbReference type="SUPFAM" id="SSF82784">
    <property type="entry name" value="OsmC-like"/>
    <property type="match status" value="1"/>
</dbReference>
<name>A0A326UA52_THEHA</name>
<organism evidence="1 2">
    <name type="scientific">Thermosporothrix hazakensis</name>
    <dbReference type="NCBI Taxonomy" id="644383"/>
    <lineage>
        <taxon>Bacteria</taxon>
        <taxon>Bacillati</taxon>
        <taxon>Chloroflexota</taxon>
        <taxon>Ktedonobacteria</taxon>
        <taxon>Ktedonobacterales</taxon>
        <taxon>Thermosporotrichaceae</taxon>
        <taxon>Thermosporothrix</taxon>
    </lineage>
</organism>
<dbReference type="RefSeq" id="WP_111320930.1">
    <property type="nucleotide sequence ID" value="NZ_BIFX01000002.1"/>
</dbReference>
<dbReference type="OrthoDB" id="1433018at2"/>
<dbReference type="EMBL" id="QKUF01000004">
    <property type="protein sequence ID" value="PZW32672.1"/>
    <property type="molecule type" value="Genomic_DNA"/>
</dbReference>
<gene>
    <name evidence="1" type="ORF">EI42_01764</name>
</gene>
<reference evidence="1 2" key="1">
    <citation type="submission" date="2018-06" db="EMBL/GenBank/DDBJ databases">
        <title>Genomic Encyclopedia of Archaeal and Bacterial Type Strains, Phase II (KMG-II): from individual species to whole genera.</title>
        <authorList>
            <person name="Goeker M."/>
        </authorList>
    </citation>
    <scope>NUCLEOTIDE SEQUENCE [LARGE SCALE GENOMIC DNA]</scope>
    <source>
        <strain evidence="1 2">ATCC BAA-1881</strain>
    </source>
</reference>
<evidence type="ECO:0000313" key="2">
    <source>
        <dbReference type="Proteomes" id="UP000248806"/>
    </source>
</evidence>
<dbReference type="InterPro" id="IPR003718">
    <property type="entry name" value="OsmC/Ohr_fam"/>
</dbReference>
<dbReference type="InterPro" id="IPR036102">
    <property type="entry name" value="OsmC/Ohrsf"/>
</dbReference>
<accession>A0A326UA52</accession>
<dbReference type="InterPro" id="IPR015946">
    <property type="entry name" value="KH_dom-like_a/b"/>
</dbReference>
<keyword evidence="2" id="KW-1185">Reference proteome</keyword>
<dbReference type="Pfam" id="PF02566">
    <property type="entry name" value="OsmC"/>
    <property type="match status" value="1"/>
</dbReference>
<dbReference type="PANTHER" id="PTHR39624">
    <property type="entry name" value="PROTEIN INVOLVED IN RIMO-MEDIATED BETA-METHYLTHIOLATION OF RIBOSOMAL PROTEIN S12 YCAO"/>
    <property type="match status" value="1"/>
</dbReference>
<dbReference type="PANTHER" id="PTHR39624:SF2">
    <property type="entry name" value="OSMC-LIKE PROTEIN"/>
    <property type="match status" value="1"/>
</dbReference>
<dbReference type="AlphaFoldDB" id="A0A326UA52"/>
<protein>
    <submittedName>
        <fullName evidence="1">Putative redox protein</fullName>
    </submittedName>
</protein>
<sequence length="125" mass="13862">MVISTSQPQAYRTAISNGEACLIADTTADKGGSGQHFRPHDLLEAAYAACLNMTTRMVLESMQLPYQEVCVRVELDRSAEASTTFRFHIEIVGDLDEASKQLVLKKVRACPVKKTLSKQLLFEEV</sequence>
<dbReference type="Gene3D" id="3.30.300.20">
    <property type="match status" value="1"/>
</dbReference>